<dbReference type="EMBL" id="BSOJ01000030">
    <property type="protein sequence ID" value="GLR27306.1"/>
    <property type="molecule type" value="Genomic_DNA"/>
</dbReference>
<feature type="domain" description="Conserved hypothetical protein CHP03032" evidence="1">
    <location>
        <begin position="22"/>
        <end position="332"/>
    </location>
</feature>
<sequence>MSQTQSNQLAHTQVVCTRAWENLQRDLGFSLVMGTRATGDLHLVSVKKDSGIHLHIQKFPLCMGIATWRNQLWVACANDVRQYTDILQHPGVNSIEFERCYVPRSLHFTGPLDAHEIAVDRHGQLLIVSSQYSAVVRLSNTHSAGVIWQPAFISALKPEDRCHLNGLCLQDGELKYVTLFARSDAPSGWRKLSFEQGEILDVSTGDAVCEGLVQPHSPRLYRGQLYVLNSGAGEFGLVDQKTGRFECIAYVAGYGRGLSFVGDYAIFGVSRPKTDAYIPGLKLHDRLRAMQAQDRCALIAVHLATGDVIEGIQFHGAVRELFDTHVIEDCRSVSMMDMDQAQNPGLVVIDPVRNRETSDA</sequence>
<dbReference type="Pfam" id="PF16261">
    <property type="entry name" value="DUF4915"/>
    <property type="match status" value="1"/>
</dbReference>
<dbReference type="RefSeq" id="WP_284282056.1">
    <property type="nucleotide sequence ID" value="NZ_BSOJ01000030.1"/>
</dbReference>
<comment type="caution">
    <text evidence="2">The sequence shown here is derived from an EMBL/GenBank/DDBJ whole genome shotgun (WGS) entry which is preliminary data.</text>
</comment>
<dbReference type="NCBIfam" id="TIGR03032">
    <property type="entry name" value="TIGR03032 family protein"/>
    <property type="match status" value="1"/>
</dbReference>
<keyword evidence="3" id="KW-1185">Reference proteome</keyword>
<name>A0ABQ5YV29_9BURK</name>
<evidence type="ECO:0000313" key="3">
    <source>
        <dbReference type="Proteomes" id="UP001156664"/>
    </source>
</evidence>
<dbReference type="Proteomes" id="UP001156664">
    <property type="component" value="Unassembled WGS sequence"/>
</dbReference>
<dbReference type="InterPro" id="IPR017481">
    <property type="entry name" value="CHP03032"/>
</dbReference>
<dbReference type="SUPFAM" id="SSF63825">
    <property type="entry name" value="YWTD domain"/>
    <property type="match status" value="1"/>
</dbReference>
<proteinExistence type="predicted"/>
<organism evidence="2 3">
    <name type="scientific">Limnobacter litoralis</name>
    <dbReference type="NCBI Taxonomy" id="481366"/>
    <lineage>
        <taxon>Bacteria</taxon>
        <taxon>Pseudomonadati</taxon>
        <taxon>Pseudomonadota</taxon>
        <taxon>Betaproteobacteria</taxon>
        <taxon>Burkholderiales</taxon>
        <taxon>Burkholderiaceae</taxon>
        <taxon>Limnobacter</taxon>
    </lineage>
</organism>
<reference evidence="3" key="1">
    <citation type="journal article" date="2019" name="Int. J. Syst. Evol. Microbiol.">
        <title>The Global Catalogue of Microorganisms (GCM) 10K type strain sequencing project: providing services to taxonomists for standard genome sequencing and annotation.</title>
        <authorList>
            <consortium name="The Broad Institute Genomics Platform"/>
            <consortium name="The Broad Institute Genome Sequencing Center for Infectious Disease"/>
            <person name="Wu L."/>
            <person name="Ma J."/>
        </authorList>
    </citation>
    <scope>NUCLEOTIDE SEQUENCE [LARGE SCALE GENOMIC DNA]</scope>
    <source>
        <strain evidence="3">NBRC 105857</strain>
    </source>
</reference>
<accession>A0ABQ5YV29</accession>
<gene>
    <name evidence="2" type="ORF">GCM10007875_23970</name>
</gene>
<protein>
    <submittedName>
        <fullName evidence="2">TIGR03032 family protein</fullName>
    </submittedName>
</protein>
<evidence type="ECO:0000313" key="2">
    <source>
        <dbReference type="EMBL" id="GLR27306.1"/>
    </source>
</evidence>
<evidence type="ECO:0000259" key="1">
    <source>
        <dbReference type="Pfam" id="PF16261"/>
    </source>
</evidence>